<accession>A0A426VHF0</accession>
<proteinExistence type="predicted"/>
<reference evidence="2 3" key="1">
    <citation type="submission" date="2018-12" db="EMBL/GenBank/DDBJ databases">
        <title>The whole draft genome of Aquabacterium sp. SJQ9.</title>
        <authorList>
            <person name="Sun L."/>
            <person name="Gao X."/>
            <person name="Chen W."/>
            <person name="Huang K."/>
        </authorList>
    </citation>
    <scope>NUCLEOTIDE SEQUENCE [LARGE SCALE GENOMIC DNA]</scope>
    <source>
        <strain evidence="2 3">SJQ9</strain>
    </source>
</reference>
<protein>
    <submittedName>
        <fullName evidence="2">Uncharacterized protein</fullName>
    </submittedName>
</protein>
<organism evidence="2 3">
    <name type="scientific">Aquabacterium soli</name>
    <dbReference type="NCBI Taxonomy" id="2493092"/>
    <lineage>
        <taxon>Bacteria</taxon>
        <taxon>Pseudomonadati</taxon>
        <taxon>Pseudomonadota</taxon>
        <taxon>Betaproteobacteria</taxon>
        <taxon>Burkholderiales</taxon>
        <taxon>Aquabacterium</taxon>
    </lineage>
</organism>
<dbReference type="EMBL" id="RSED01000001">
    <property type="protein sequence ID" value="RRS06151.1"/>
    <property type="molecule type" value="Genomic_DNA"/>
</dbReference>
<dbReference type="AlphaFoldDB" id="A0A426VHF0"/>
<evidence type="ECO:0000313" key="2">
    <source>
        <dbReference type="EMBL" id="RRS06151.1"/>
    </source>
</evidence>
<evidence type="ECO:0000313" key="3">
    <source>
        <dbReference type="Proteomes" id="UP000269265"/>
    </source>
</evidence>
<feature type="region of interest" description="Disordered" evidence="1">
    <location>
        <begin position="27"/>
        <end position="49"/>
    </location>
</feature>
<gene>
    <name evidence="2" type="ORF">EIP75_00690</name>
</gene>
<evidence type="ECO:0000256" key="1">
    <source>
        <dbReference type="SAM" id="MobiDB-lite"/>
    </source>
</evidence>
<comment type="caution">
    <text evidence="2">The sequence shown here is derived from an EMBL/GenBank/DDBJ whole genome shotgun (WGS) entry which is preliminary data.</text>
</comment>
<dbReference type="RefSeq" id="WP_125241294.1">
    <property type="nucleotide sequence ID" value="NZ_RSED01000001.1"/>
</dbReference>
<sequence>MPSGNTHGMTTRLARNTQLLQAAVAALGNGQQTGQGGTTASTPPPARPKAVRTFTDVHDFNRAANNGAWVKTVLRNKAGG</sequence>
<dbReference type="Proteomes" id="UP000269265">
    <property type="component" value="Unassembled WGS sequence"/>
</dbReference>
<name>A0A426VHF0_9BURK</name>
<keyword evidence="3" id="KW-1185">Reference proteome</keyword>